<evidence type="ECO:0000313" key="13">
    <source>
        <dbReference type="Proteomes" id="UP001311232"/>
    </source>
</evidence>
<comment type="caution">
    <text evidence="9">Lacks conserved residue(s) required for the propagation of feature annotation.</text>
</comment>
<keyword evidence="4 9" id="KW-0812">Transmembrane</keyword>
<reference evidence="12 13" key="1">
    <citation type="submission" date="2021-06" db="EMBL/GenBank/DDBJ databases">
        <authorList>
            <person name="Palmer J.M."/>
        </authorList>
    </citation>
    <scope>NUCLEOTIDE SEQUENCE [LARGE SCALE GENOMIC DNA]</scope>
    <source>
        <strain evidence="12 13">MEX-2019</strain>
        <tissue evidence="12">Muscle</tissue>
    </source>
</reference>
<organism evidence="12 13">
    <name type="scientific">Crenichthys baileyi</name>
    <name type="common">White River springfish</name>
    <dbReference type="NCBI Taxonomy" id="28760"/>
    <lineage>
        <taxon>Eukaryota</taxon>
        <taxon>Metazoa</taxon>
        <taxon>Chordata</taxon>
        <taxon>Craniata</taxon>
        <taxon>Vertebrata</taxon>
        <taxon>Euteleostomi</taxon>
        <taxon>Actinopterygii</taxon>
        <taxon>Neopterygii</taxon>
        <taxon>Teleostei</taxon>
        <taxon>Neoteleostei</taxon>
        <taxon>Acanthomorphata</taxon>
        <taxon>Ovalentaria</taxon>
        <taxon>Atherinomorphae</taxon>
        <taxon>Cyprinodontiformes</taxon>
        <taxon>Goodeidae</taxon>
        <taxon>Crenichthys</taxon>
    </lineage>
</organism>
<feature type="transmembrane region" description="Helical" evidence="9">
    <location>
        <begin position="136"/>
        <end position="158"/>
    </location>
</feature>
<dbReference type="FunFam" id="1.10.357.20:FF:000001">
    <property type="entry name" value="Solute carrier family 41 member 2"/>
    <property type="match status" value="1"/>
</dbReference>
<evidence type="ECO:0000313" key="12">
    <source>
        <dbReference type="EMBL" id="KAK5600127.1"/>
    </source>
</evidence>
<dbReference type="GO" id="GO:0030001">
    <property type="term" value="P:metal ion transport"/>
    <property type="evidence" value="ECO:0007669"/>
    <property type="project" value="UniProtKB-UniRule"/>
</dbReference>
<dbReference type="AlphaFoldDB" id="A0AAV9QUZ5"/>
<dbReference type="Pfam" id="PF01769">
    <property type="entry name" value="MgtE"/>
    <property type="match status" value="1"/>
</dbReference>
<dbReference type="PANTHER" id="PTHR16228:SF23">
    <property type="entry name" value="SOLUTE CARRIER FAMILY 41 MEMBER 1"/>
    <property type="match status" value="1"/>
</dbReference>
<evidence type="ECO:0000256" key="8">
    <source>
        <dbReference type="ARBA" id="ARBA00023136"/>
    </source>
</evidence>
<feature type="compositionally biased region" description="Polar residues" evidence="10">
    <location>
        <begin position="107"/>
        <end position="123"/>
    </location>
</feature>
<evidence type="ECO:0000256" key="3">
    <source>
        <dbReference type="ARBA" id="ARBA00022448"/>
    </source>
</evidence>
<dbReference type="InterPro" id="IPR045349">
    <property type="entry name" value="SLC41A1-3"/>
</dbReference>
<dbReference type="InterPro" id="IPR006667">
    <property type="entry name" value="SLC41_membr_dom"/>
</dbReference>
<evidence type="ECO:0000256" key="10">
    <source>
        <dbReference type="SAM" id="MobiDB-lite"/>
    </source>
</evidence>
<proteinExistence type="inferred from homology"/>
<evidence type="ECO:0000256" key="9">
    <source>
        <dbReference type="RuleBase" id="RU369007"/>
    </source>
</evidence>
<feature type="region of interest" description="Disordered" evidence="10">
    <location>
        <begin position="728"/>
        <end position="747"/>
    </location>
</feature>
<feature type="transmembrane region" description="Helical" evidence="9">
    <location>
        <begin position="252"/>
        <end position="279"/>
    </location>
</feature>
<dbReference type="Proteomes" id="UP001311232">
    <property type="component" value="Unassembled WGS sequence"/>
</dbReference>
<feature type="region of interest" description="Disordered" evidence="10">
    <location>
        <begin position="100"/>
        <end position="126"/>
    </location>
</feature>
<evidence type="ECO:0000256" key="7">
    <source>
        <dbReference type="ARBA" id="ARBA00023065"/>
    </source>
</evidence>
<evidence type="ECO:0000259" key="11">
    <source>
        <dbReference type="Pfam" id="PF01769"/>
    </source>
</evidence>
<keyword evidence="8 9" id="KW-0472">Membrane</keyword>
<evidence type="ECO:0000256" key="5">
    <source>
        <dbReference type="ARBA" id="ARBA00022842"/>
    </source>
</evidence>
<comment type="similarity">
    <text evidence="2 9">Belongs to the SLC41A transporter family.</text>
</comment>
<keyword evidence="7 9" id="KW-0406">Ion transport</keyword>
<comment type="caution">
    <text evidence="12">The sequence shown here is derived from an EMBL/GenBank/DDBJ whole genome shotgun (WGS) entry which is preliminary data.</text>
</comment>
<sequence length="842" mass="94243">MVLWSKEQDKLPDIEMSSGDIEMKKEGGPLTPAFLNSNCSVHPLILTRGPEEVIPQTGGEFELTEVTSFTERISETGEDAERSEIVVALDCRANAKGQREEDALLENASQSNESDDNSINQSPELPAPLKETSISIGLQVVFPFLLAGFGTVAAGMVLDIVQHWTVFTKVSEVFILVPALLGLKGNLEMTLASRLSTAANIGQMDTAKDMWKMIMGNLALIQVQATVVGFLASIAAVIFGWLPEGQFKLGHAVLLCASSVATAFIASLLLGLIMIGVIVASRKVGINPDNVATPIAASLGDLITLSLLAGISTGLYKELAGTLGALESDVDTGGDPRWSLGTAMLATAADMRDEAAEKLGKEKQHVETLRGACVRQQQILRRTLTLLRFCGSGFADVQGFLRQLTGAWQAFRSQVLQHCTEVFSALYEKLRHSTVELQKMREEKEHLTQELMEQKRQRDDQLSRHEDNAKEHRQKLLRLRVELEEKNEKWLLCQQRCDAMEQQLLSWEQRKEQLNQKWRAAGEEVMQTRKVLEKIQQEKRELIKERGILIGSHDRAITSMKYDHSKELASKLASALEEQRSQSALHLQGQLEELRREADLELKKEREKSQMLLSQCQQDNSQLHLKLEERRLELLYLREELQQEKRCREDERKQETERERREEEIHRQESQELSQAKAELTLMAEKNAALKKEVALLQKTVWKECEEREELTVALSQAQQELFGRQSIVSPQGSSGPPLDPLERRAPPGNKLFYPQGKARVPLTRSPISPASLKPSPTCTEKDRGLYTGLGGAEESLAFRKGGGVLGEAKKREGTLPRLKASSTANEVKRKVRLMMGRKEML</sequence>
<evidence type="ECO:0000256" key="4">
    <source>
        <dbReference type="ARBA" id="ARBA00022692"/>
    </source>
</evidence>
<dbReference type="EMBL" id="JAHHUM010002898">
    <property type="protein sequence ID" value="KAK5600127.1"/>
    <property type="molecule type" value="Genomic_DNA"/>
</dbReference>
<feature type="transmembrane region" description="Helical" evidence="9">
    <location>
        <begin position="218"/>
        <end position="240"/>
    </location>
</feature>
<feature type="region of interest" description="Disordered" evidence="10">
    <location>
        <begin position="646"/>
        <end position="673"/>
    </location>
</feature>
<keyword evidence="3 9" id="KW-0813">Transport</keyword>
<evidence type="ECO:0000256" key="1">
    <source>
        <dbReference type="ARBA" id="ARBA00004141"/>
    </source>
</evidence>
<comment type="function">
    <text evidence="9">Acts as a magnesium transporter.</text>
</comment>
<feature type="domain" description="SLC41A/MgtE integral membrane" evidence="11">
    <location>
        <begin position="177"/>
        <end position="311"/>
    </location>
</feature>
<gene>
    <name evidence="12" type="ORF">CRENBAI_008241</name>
</gene>
<evidence type="ECO:0000256" key="2">
    <source>
        <dbReference type="ARBA" id="ARBA00009749"/>
    </source>
</evidence>
<dbReference type="GO" id="GO:0022890">
    <property type="term" value="F:inorganic cation transmembrane transporter activity"/>
    <property type="evidence" value="ECO:0007669"/>
    <property type="project" value="UniProtKB-UniRule"/>
</dbReference>
<feature type="transmembrane region" description="Helical" evidence="9">
    <location>
        <begin position="291"/>
        <end position="311"/>
    </location>
</feature>
<dbReference type="PANTHER" id="PTHR16228">
    <property type="entry name" value="DIVALENT CATION TRANSPORTER SOLUTE CARRIER FAMILY 41"/>
    <property type="match status" value="1"/>
</dbReference>
<comment type="subcellular location">
    <subcellularLocation>
        <location evidence="1 9">Membrane</location>
        <topology evidence="1 9">Multi-pass membrane protein</topology>
    </subcellularLocation>
</comment>
<evidence type="ECO:0000256" key="6">
    <source>
        <dbReference type="ARBA" id="ARBA00022989"/>
    </source>
</evidence>
<dbReference type="GO" id="GO:0008324">
    <property type="term" value="F:monoatomic cation transmembrane transporter activity"/>
    <property type="evidence" value="ECO:0007669"/>
    <property type="project" value="UniProtKB-UniRule"/>
</dbReference>
<feature type="compositionally biased region" description="Basic and acidic residues" evidence="10">
    <location>
        <begin position="646"/>
        <end position="670"/>
    </location>
</feature>
<dbReference type="Gene3D" id="1.10.357.20">
    <property type="entry name" value="SLC41 divalent cation transporters, integral membrane domain"/>
    <property type="match status" value="1"/>
</dbReference>
<keyword evidence="6 9" id="KW-1133">Transmembrane helix</keyword>
<dbReference type="InterPro" id="IPR036739">
    <property type="entry name" value="SLC41_membr_dom_sf"/>
</dbReference>
<dbReference type="GO" id="GO:0005886">
    <property type="term" value="C:plasma membrane"/>
    <property type="evidence" value="ECO:0007669"/>
    <property type="project" value="TreeGrafter"/>
</dbReference>
<keyword evidence="13" id="KW-1185">Reference proteome</keyword>
<dbReference type="SUPFAM" id="SSF161093">
    <property type="entry name" value="MgtE membrane domain-like"/>
    <property type="match status" value="1"/>
</dbReference>
<keyword evidence="5 9" id="KW-0460">Magnesium</keyword>
<accession>A0AAV9QUZ5</accession>
<feature type="region of interest" description="Disordered" evidence="10">
    <location>
        <begin position="450"/>
        <end position="470"/>
    </location>
</feature>
<protein>
    <recommendedName>
        <fullName evidence="9">Solute carrier family 41 member</fullName>
    </recommendedName>
</protein>
<name>A0AAV9QUZ5_9TELE</name>